<dbReference type="PANTHER" id="PTHR11161">
    <property type="entry name" value="O-ACYLTRANSFERASE"/>
    <property type="match status" value="1"/>
</dbReference>
<name>A0AAW0SXZ9_SCYPA</name>
<sequence length="681" mass="76181">MYEECLNIRAEYQAEGASGNVTRKYRGRYCSILYKPRPANTSREGEAVVPSLRSGVSLATLGSPLPFSYGTCVPSTCTREDVEVSLQEVLQEDDLEVVEVHCHSQDHRDDTLNDYTPEQTAMLSLLGVLGLLAVTATLYEALAFNCNMACPAAVHSFSVWANLECVFTYNRGKGTGDVITCLPMLRVTTMIWIIICHQYETNLDFIYNTFDALKYQDPVFTQIVTNGWIAVDTFFFLTGLTVTFRLVPYLTKGAGLLSHVEKIARVMARRLVRLAPVILCVALFCASFLPYLGWGPRLYLLQRFKDKCVQHWWKDPLFINNYAFPGNTGDNVNDCLSHCWYTAVDVQLLVLLPLLLLPLLYRRAAGVVVLCIVSVASVAVPLTVTILYNLPPSPLHHLLGEERLQYMTHIFLAPTSRVQRIRMNKVVVSLGYLAAISLGLTLVLCLYPYNHLRASQEGVVERAWQDYPVVDALYGSLARPVWGLCVAWVVFTCHTGNAAPLNRVLSYPGWLPLARLSFPLYVVAPVVQLWWASVQLQPTYYNYLTKAARCSHSRRLDPLSLEPGGKGAPRHQEAVGLLGLSGRPSVCDRLPYFEISFTFSLLGCAARPEQPTPLPRHAPGQRGHNPRLASRAYLLLVNTAERFGGRRAHPRKIHRVRGKKGTTSQIHKPSSLCLEVYEFCS</sequence>
<accession>A0AAW0SXZ9</accession>
<dbReference type="Proteomes" id="UP001487740">
    <property type="component" value="Unassembled WGS sequence"/>
</dbReference>
<feature type="transmembrane region" description="Helical" evidence="1">
    <location>
        <begin position="228"/>
        <end position="250"/>
    </location>
</feature>
<evidence type="ECO:0000259" key="3">
    <source>
        <dbReference type="Pfam" id="PF20146"/>
    </source>
</evidence>
<dbReference type="PANTHER" id="PTHR11161:SF0">
    <property type="entry name" value="O-ACYLTRANSFERASE LIKE PROTEIN"/>
    <property type="match status" value="1"/>
</dbReference>
<organism evidence="4 5">
    <name type="scientific">Scylla paramamosain</name>
    <name type="common">Mud crab</name>
    <dbReference type="NCBI Taxonomy" id="85552"/>
    <lineage>
        <taxon>Eukaryota</taxon>
        <taxon>Metazoa</taxon>
        <taxon>Ecdysozoa</taxon>
        <taxon>Arthropoda</taxon>
        <taxon>Crustacea</taxon>
        <taxon>Multicrustacea</taxon>
        <taxon>Malacostraca</taxon>
        <taxon>Eumalacostraca</taxon>
        <taxon>Eucarida</taxon>
        <taxon>Decapoda</taxon>
        <taxon>Pleocyemata</taxon>
        <taxon>Brachyura</taxon>
        <taxon>Eubrachyura</taxon>
        <taxon>Portunoidea</taxon>
        <taxon>Portunidae</taxon>
        <taxon>Portuninae</taxon>
        <taxon>Scylla</taxon>
    </lineage>
</organism>
<dbReference type="EMBL" id="JARAKH010000043">
    <property type="protein sequence ID" value="KAK8379854.1"/>
    <property type="molecule type" value="Genomic_DNA"/>
</dbReference>
<feature type="domain" description="Acyltransferase 3" evidence="2">
    <location>
        <begin position="184"/>
        <end position="534"/>
    </location>
</feature>
<feature type="transmembrane region" description="Helical" evidence="1">
    <location>
        <begin position="340"/>
        <end position="360"/>
    </location>
</feature>
<evidence type="ECO:0000259" key="2">
    <source>
        <dbReference type="Pfam" id="PF01757"/>
    </source>
</evidence>
<dbReference type="InterPro" id="IPR002656">
    <property type="entry name" value="Acyl_transf_3_dom"/>
</dbReference>
<feature type="transmembrane region" description="Helical" evidence="1">
    <location>
        <begin position="426"/>
        <end position="447"/>
    </location>
</feature>
<feature type="transmembrane region" description="Helical" evidence="1">
    <location>
        <begin position="271"/>
        <end position="294"/>
    </location>
</feature>
<dbReference type="InterPro" id="IPR052728">
    <property type="entry name" value="O2_lipid_transport_reg"/>
</dbReference>
<proteinExistence type="predicted"/>
<keyword evidence="5" id="KW-1185">Reference proteome</keyword>
<dbReference type="InterPro" id="IPR006621">
    <property type="entry name" value="Nose-resist-to-fluoxetine_N"/>
</dbReference>
<feature type="transmembrane region" description="Helical" evidence="1">
    <location>
        <begin position="367"/>
        <end position="388"/>
    </location>
</feature>
<evidence type="ECO:0000313" key="5">
    <source>
        <dbReference type="Proteomes" id="UP001487740"/>
    </source>
</evidence>
<dbReference type="AlphaFoldDB" id="A0AAW0SXZ9"/>
<keyword evidence="1" id="KW-0812">Transmembrane</keyword>
<evidence type="ECO:0000256" key="1">
    <source>
        <dbReference type="SAM" id="Phobius"/>
    </source>
</evidence>
<dbReference type="GO" id="GO:0016747">
    <property type="term" value="F:acyltransferase activity, transferring groups other than amino-acyl groups"/>
    <property type="evidence" value="ECO:0007669"/>
    <property type="project" value="InterPro"/>
</dbReference>
<keyword evidence="1" id="KW-0472">Membrane</keyword>
<protein>
    <recommendedName>
        <fullName evidence="6">Nose resistant-to-fluoxetine protein N-terminal domain-containing protein</fullName>
    </recommendedName>
</protein>
<comment type="caution">
    <text evidence="4">The sequence shown here is derived from an EMBL/GenBank/DDBJ whole genome shotgun (WGS) entry which is preliminary data.</text>
</comment>
<dbReference type="Pfam" id="PF20146">
    <property type="entry name" value="NRF"/>
    <property type="match status" value="1"/>
</dbReference>
<keyword evidence="1" id="KW-1133">Transmembrane helix</keyword>
<gene>
    <name evidence="4" type="ORF">O3P69_019683</name>
</gene>
<reference evidence="4 5" key="1">
    <citation type="submission" date="2023-03" db="EMBL/GenBank/DDBJ databases">
        <title>High-quality genome of Scylla paramamosain provides insights in environmental adaptation.</title>
        <authorList>
            <person name="Zhang L."/>
        </authorList>
    </citation>
    <scope>NUCLEOTIDE SEQUENCE [LARGE SCALE GENOMIC DNA]</scope>
    <source>
        <strain evidence="4">LZ_2023a</strain>
        <tissue evidence="4">Muscle</tissue>
    </source>
</reference>
<dbReference type="Pfam" id="PF01757">
    <property type="entry name" value="Acyl_transf_3"/>
    <property type="match status" value="1"/>
</dbReference>
<evidence type="ECO:0000313" key="4">
    <source>
        <dbReference type="EMBL" id="KAK8379854.1"/>
    </source>
</evidence>
<feature type="domain" description="Nose resistant-to-fluoxetine protein N-terminal" evidence="3">
    <location>
        <begin position="2"/>
        <end position="84"/>
    </location>
</feature>
<evidence type="ECO:0008006" key="6">
    <source>
        <dbReference type="Google" id="ProtNLM"/>
    </source>
</evidence>